<reference evidence="2" key="1">
    <citation type="journal article" date="2014" name="Int. J. Syst. Evol. Microbiol.">
        <title>Complete genome sequence of Corynebacterium casei LMG S-19264T (=DSM 44701T), isolated from a smear-ripened cheese.</title>
        <authorList>
            <consortium name="US DOE Joint Genome Institute (JGI-PGF)"/>
            <person name="Walter F."/>
            <person name="Albersmeier A."/>
            <person name="Kalinowski J."/>
            <person name="Ruckert C."/>
        </authorList>
    </citation>
    <scope>NUCLEOTIDE SEQUENCE</scope>
    <source>
        <strain evidence="2">JCM 3346</strain>
    </source>
</reference>
<feature type="transmembrane region" description="Helical" evidence="1">
    <location>
        <begin position="229"/>
        <end position="250"/>
    </location>
</feature>
<keyword evidence="1" id="KW-0472">Membrane</keyword>
<dbReference type="AlphaFoldDB" id="A0A918FBB9"/>
<organism evidence="2 3">
    <name type="scientific">Agromyces mediolanus</name>
    <name type="common">Corynebacterium mediolanum</name>
    <dbReference type="NCBI Taxonomy" id="41986"/>
    <lineage>
        <taxon>Bacteria</taxon>
        <taxon>Bacillati</taxon>
        <taxon>Actinomycetota</taxon>
        <taxon>Actinomycetes</taxon>
        <taxon>Micrococcales</taxon>
        <taxon>Microbacteriaceae</taxon>
        <taxon>Agromyces</taxon>
    </lineage>
</organism>
<protein>
    <submittedName>
        <fullName evidence="2">Uncharacterized protein</fullName>
    </submittedName>
</protein>
<sequence length="302" mass="30736">MTAPIMLVLLVLGCLIITVVLGLGPRGAAVARARERQARAFELPVPGAEAAGIDVRIRRRRRVRLAAGLTGTALAVLAFLLAFALAAPANGVPEALAFAIAAFVAALAVGSAAGAARLAVEAGGSRTAHARARGLADYLPRAQRLGVWCAVAIAAIAWAVPLALAASGVLALRAVAAAMGAPLVALVAALLALVAAELGGRAIIARASGATPIQLAWADGWRSSAVRELFHVPVLFALLSTLASIAVIGYQATGPLWEWGQLSAAALFGAAVVIAGVALLAELVSRPASYFRRRLWREGVPA</sequence>
<keyword evidence="1" id="KW-1133">Transmembrane helix</keyword>
<feature type="transmembrane region" description="Helical" evidence="1">
    <location>
        <begin position="6"/>
        <end position="24"/>
    </location>
</feature>
<keyword evidence="1" id="KW-0812">Transmembrane</keyword>
<dbReference type="RefSeq" id="WP_229781675.1">
    <property type="nucleotide sequence ID" value="NZ_BMRJ01000002.1"/>
</dbReference>
<evidence type="ECO:0000313" key="3">
    <source>
        <dbReference type="Proteomes" id="UP000610303"/>
    </source>
</evidence>
<comment type="caution">
    <text evidence="2">The sequence shown here is derived from an EMBL/GenBank/DDBJ whole genome shotgun (WGS) entry which is preliminary data.</text>
</comment>
<dbReference type="EMBL" id="BMRJ01000002">
    <property type="protein sequence ID" value="GGR27287.1"/>
    <property type="molecule type" value="Genomic_DNA"/>
</dbReference>
<name>A0A918FBB9_AGRME</name>
<keyword evidence="3" id="KW-1185">Reference proteome</keyword>
<dbReference type="Proteomes" id="UP000610303">
    <property type="component" value="Unassembled WGS sequence"/>
</dbReference>
<gene>
    <name evidence="2" type="ORF">GCM10010196_21070</name>
</gene>
<feature type="transmembrane region" description="Helical" evidence="1">
    <location>
        <begin position="170"/>
        <end position="196"/>
    </location>
</feature>
<evidence type="ECO:0000313" key="2">
    <source>
        <dbReference type="EMBL" id="GGR27287.1"/>
    </source>
</evidence>
<feature type="transmembrane region" description="Helical" evidence="1">
    <location>
        <begin position="262"/>
        <end position="284"/>
    </location>
</feature>
<reference evidence="2" key="2">
    <citation type="submission" date="2020-09" db="EMBL/GenBank/DDBJ databases">
        <authorList>
            <person name="Sun Q."/>
            <person name="Ohkuma M."/>
        </authorList>
    </citation>
    <scope>NUCLEOTIDE SEQUENCE</scope>
    <source>
        <strain evidence="2">JCM 3346</strain>
    </source>
</reference>
<evidence type="ECO:0000256" key="1">
    <source>
        <dbReference type="SAM" id="Phobius"/>
    </source>
</evidence>
<proteinExistence type="predicted"/>
<feature type="transmembrane region" description="Helical" evidence="1">
    <location>
        <begin position="65"/>
        <end position="89"/>
    </location>
</feature>
<accession>A0A918FBB9</accession>
<feature type="transmembrane region" description="Helical" evidence="1">
    <location>
        <begin position="145"/>
        <end position="164"/>
    </location>
</feature>
<feature type="transmembrane region" description="Helical" evidence="1">
    <location>
        <begin position="95"/>
        <end position="116"/>
    </location>
</feature>